<dbReference type="Proteomes" id="UP000285604">
    <property type="component" value="Unassembled WGS sequence"/>
</dbReference>
<dbReference type="EMBL" id="QSCI01000017">
    <property type="protein sequence ID" value="RGX96230.1"/>
    <property type="molecule type" value="Genomic_DNA"/>
</dbReference>
<evidence type="ECO:0000313" key="1">
    <source>
        <dbReference type="EMBL" id="RGX96230.1"/>
    </source>
</evidence>
<comment type="caution">
    <text evidence="1">The sequence shown here is derived from an EMBL/GenBank/DDBJ whole genome shotgun (WGS) entry which is preliminary data.</text>
</comment>
<name>A0AA92UMU0_9BACT</name>
<sequence length="150" mass="16651">MNIAANLTAVVERALPALSGSNVTYNKQHNIYLSDAYTSAMGNTYYQGIRLSNRIIISYSIGEGYFYTFLNGIRIYGYNGTDKKLIATKDLNCCIFSESSAKSMCIGMLEDYIESQAKLINASLAKSDIEAFSNKLVEETIKNNPTRLLN</sequence>
<evidence type="ECO:0000313" key="2">
    <source>
        <dbReference type="Proteomes" id="UP000285604"/>
    </source>
</evidence>
<proteinExistence type="predicted"/>
<gene>
    <name evidence="1" type="ORF">DXA63_05935</name>
</gene>
<organism evidence="1 2">
    <name type="scientific">Segatella copri</name>
    <dbReference type="NCBI Taxonomy" id="165179"/>
    <lineage>
        <taxon>Bacteria</taxon>
        <taxon>Pseudomonadati</taxon>
        <taxon>Bacteroidota</taxon>
        <taxon>Bacteroidia</taxon>
        <taxon>Bacteroidales</taxon>
        <taxon>Prevotellaceae</taxon>
        <taxon>Segatella</taxon>
    </lineage>
</organism>
<reference evidence="1 2" key="1">
    <citation type="submission" date="2018-08" db="EMBL/GenBank/DDBJ databases">
        <title>A genome reference for cultivated species of the human gut microbiota.</title>
        <authorList>
            <person name="Zou Y."/>
            <person name="Xue W."/>
            <person name="Luo G."/>
        </authorList>
    </citation>
    <scope>NUCLEOTIDE SEQUENCE [LARGE SCALE GENOMIC DNA]</scope>
    <source>
        <strain evidence="1 2">OF03-3</strain>
    </source>
</reference>
<protein>
    <submittedName>
        <fullName evidence="1">Uncharacterized protein</fullName>
    </submittedName>
</protein>
<dbReference type="AlphaFoldDB" id="A0AA92UMU0"/>
<accession>A0AA92UMU0</accession>